<dbReference type="EMBL" id="GBRH01264279">
    <property type="protein sequence ID" value="JAD33616.1"/>
    <property type="molecule type" value="Transcribed_RNA"/>
</dbReference>
<organism evidence="1">
    <name type="scientific">Arundo donax</name>
    <name type="common">Giant reed</name>
    <name type="synonym">Donax arundinaceus</name>
    <dbReference type="NCBI Taxonomy" id="35708"/>
    <lineage>
        <taxon>Eukaryota</taxon>
        <taxon>Viridiplantae</taxon>
        <taxon>Streptophyta</taxon>
        <taxon>Embryophyta</taxon>
        <taxon>Tracheophyta</taxon>
        <taxon>Spermatophyta</taxon>
        <taxon>Magnoliopsida</taxon>
        <taxon>Liliopsida</taxon>
        <taxon>Poales</taxon>
        <taxon>Poaceae</taxon>
        <taxon>PACMAD clade</taxon>
        <taxon>Arundinoideae</taxon>
        <taxon>Arundineae</taxon>
        <taxon>Arundo</taxon>
    </lineage>
</organism>
<reference evidence="1" key="2">
    <citation type="journal article" date="2015" name="Data Brief">
        <title>Shoot transcriptome of the giant reed, Arundo donax.</title>
        <authorList>
            <person name="Barrero R.A."/>
            <person name="Guerrero F.D."/>
            <person name="Moolhuijzen P."/>
            <person name="Goolsby J.A."/>
            <person name="Tidwell J."/>
            <person name="Bellgard S.E."/>
            <person name="Bellgard M.I."/>
        </authorList>
    </citation>
    <scope>NUCLEOTIDE SEQUENCE</scope>
    <source>
        <tissue evidence="1">Shoot tissue taken approximately 20 cm above the soil surface</tissue>
    </source>
</reference>
<reference evidence="1" key="1">
    <citation type="submission" date="2014-09" db="EMBL/GenBank/DDBJ databases">
        <authorList>
            <person name="Magalhaes I.L.F."/>
            <person name="Oliveira U."/>
            <person name="Santos F.R."/>
            <person name="Vidigal T.H.D.A."/>
            <person name="Brescovit A.D."/>
            <person name="Santos A.J."/>
        </authorList>
    </citation>
    <scope>NUCLEOTIDE SEQUENCE</scope>
    <source>
        <tissue evidence="1">Shoot tissue taken approximately 20 cm above the soil surface</tissue>
    </source>
</reference>
<evidence type="ECO:0000313" key="1">
    <source>
        <dbReference type="EMBL" id="JAD33616.1"/>
    </source>
</evidence>
<sequence>MKYLDYWSNMVSQNQKKKKKKGHEGFTIAMDSCNNLNGKGISSHSSCNISPDEQNFYTPQDFVCLKCYQVLSS</sequence>
<proteinExistence type="predicted"/>
<name>A0A0A8Z4A7_ARUDO</name>
<protein>
    <submittedName>
        <fullName evidence="1">Uncharacterized protein</fullName>
    </submittedName>
</protein>
<dbReference type="AlphaFoldDB" id="A0A0A8Z4A7"/>
<accession>A0A0A8Z4A7</accession>